<dbReference type="EMBL" id="JBAWTH010000058">
    <property type="protein sequence ID" value="KAL2281233.1"/>
    <property type="molecule type" value="Genomic_DNA"/>
</dbReference>
<reference evidence="2 3" key="1">
    <citation type="submission" date="2024-03" db="EMBL/GenBank/DDBJ databases">
        <title>A high-quality draft genome sequence of Diaporthe vaccinii, a causative agent of upright dieback and viscid rot disease in cranberry plants.</title>
        <authorList>
            <person name="Sarrasin M."/>
            <person name="Lang B.F."/>
            <person name="Burger G."/>
        </authorList>
    </citation>
    <scope>NUCLEOTIDE SEQUENCE [LARGE SCALE GENOMIC DNA]</scope>
    <source>
        <strain evidence="2 3">IS7</strain>
    </source>
</reference>
<accession>A0ABR4EFQ1</accession>
<keyword evidence="3" id="KW-1185">Reference proteome</keyword>
<name>A0ABR4EFQ1_9PEZI</name>
<protein>
    <submittedName>
        <fullName evidence="2">Uncharacterized protein</fullName>
    </submittedName>
</protein>
<gene>
    <name evidence="2" type="ORF">FJTKL_11678</name>
</gene>
<proteinExistence type="predicted"/>
<sequence>MPSTCMQKALSAKGIPATQGNPLEGTTGGHDIEDQLRGIEEFAAKRGISIHIRLNDIATRKRIPEKKVARPRNKKLSIRCPPSKAILRKLLAGDIVLISIIPCIKHPPSHVILHLVNCLLYSFPHPRFFDEIYRSFLEFRPDKLFHVFCRWMVCERFVKSRVVKCPRVLLKLFQPLVEIGLYCRRWRCRGCPRHGAHPALASQLTALDRFNLSQCSSEPRIHRCGGCGRRMQILDHLSRIGEDAVSTKTLRLVVRSFTIPRLCGWKDVAICLRSIADDRVTERLTRRDNPTALATIECVQIQVRSAGGKPEKTLRGCCHIGKGHEKMFSQVFAGR</sequence>
<comment type="caution">
    <text evidence="2">The sequence shown here is derived from an EMBL/GenBank/DDBJ whole genome shotgun (WGS) entry which is preliminary data.</text>
</comment>
<evidence type="ECO:0000313" key="2">
    <source>
        <dbReference type="EMBL" id="KAL2281233.1"/>
    </source>
</evidence>
<organism evidence="2 3">
    <name type="scientific">Diaporthe vaccinii</name>
    <dbReference type="NCBI Taxonomy" id="105482"/>
    <lineage>
        <taxon>Eukaryota</taxon>
        <taxon>Fungi</taxon>
        <taxon>Dikarya</taxon>
        <taxon>Ascomycota</taxon>
        <taxon>Pezizomycotina</taxon>
        <taxon>Sordariomycetes</taxon>
        <taxon>Sordariomycetidae</taxon>
        <taxon>Diaporthales</taxon>
        <taxon>Diaporthaceae</taxon>
        <taxon>Diaporthe</taxon>
        <taxon>Diaporthe eres species complex</taxon>
    </lineage>
</organism>
<evidence type="ECO:0000256" key="1">
    <source>
        <dbReference type="SAM" id="MobiDB-lite"/>
    </source>
</evidence>
<dbReference type="Proteomes" id="UP001600888">
    <property type="component" value="Unassembled WGS sequence"/>
</dbReference>
<feature type="region of interest" description="Disordered" evidence="1">
    <location>
        <begin position="1"/>
        <end position="29"/>
    </location>
</feature>
<evidence type="ECO:0000313" key="3">
    <source>
        <dbReference type="Proteomes" id="UP001600888"/>
    </source>
</evidence>